<comment type="caution">
    <text evidence="2">The sequence shown here is derived from an EMBL/GenBank/DDBJ whole genome shotgun (WGS) entry which is preliminary data.</text>
</comment>
<dbReference type="Proteomes" id="UP001054945">
    <property type="component" value="Unassembled WGS sequence"/>
</dbReference>
<evidence type="ECO:0000313" key="2">
    <source>
        <dbReference type="EMBL" id="GIY23105.1"/>
    </source>
</evidence>
<accession>A0AAV4RS56</accession>
<feature type="compositionally biased region" description="Polar residues" evidence="1">
    <location>
        <begin position="16"/>
        <end position="25"/>
    </location>
</feature>
<name>A0AAV4RS56_CAEEX</name>
<reference evidence="2 3" key="1">
    <citation type="submission" date="2021-06" db="EMBL/GenBank/DDBJ databases">
        <title>Caerostris extrusa draft genome.</title>
        <authorList>
            <person name="Kono N."/>
            <person name="Arakawa K."/>
        </authorList>
    </citation>
    <scope>NUCLEOTIDE SEQUENCE [LARGE SCALE GENOMIC DNA]</scope>
</reference>
<evidence type="ECO:0000313" key="3">
    <source>
        <dbReference type="Proteomes" id="UP001054945"/>
    </source>
</evidence>
<feature type="region of interest" description="Disordered" evidence="1">
    <location>
        <begin position="1"/>
        <end position="25"/>
    </location>
</feature>
<keyword evidence="3" id="KW-1185">Reference proteome</keyword>
<dbReference type="EMBL" id="BPLR01008235">
    <property type="protein sequence ID" value="GIY23105.1"/>
    <property type="molecule type" value="Genomic_DNA"/>
</dbReference>
<sequence length="79" mass="8959">MTCGDLENATDHNHSHLNSAQPCHSQTSQWLSVGPAFRHRFRSIWCSADVARIHFKPNVPLRAQDDVEFIVRACICKVT</sequence>
<evidence type="ECO:0000256" key="1">
    <source>
        <dbReference type="SAM" id="MobiDB-lite"/>
    </source>
</evidence>
<organism evidence="2 3">
    <name type="scientific">Caerostris extrusa</name>
    <name type="common">Bark spider</name>
    <name type="synonym">Caerostris bankana</name>
    <dbReference type="NCBI Taxonomy" id="172846"/>
    <lineage>
        <taxon>Eukaryota</taxon>
        <taxon>Metazoa</taxon>
        <taxon>Ecdysozoa</taxon>
        <taxon>Arthropoda</taxon>
        <taxon>Chelicerata</taxon>
        <taxon>Arachnida</taxon>
        <taxon>Araneae</taxon>
        <taxon>Araneomorphae</taxon>
        <taxon>Entelegynae</taxon>
        <taxon>Araneoidea</taxon>
        <taxon>Araneidae</taxon>
        <taxon>Caerostris</taxon>
    </lineage>
</organism>
<dbReference type="AlphaFoldDB" id="A0AAV4RS56"/>
<gene>
    <name evidence="2" type="ORF">CEXT_124391</name>
</gene>
<protein>
    <submittedName>
        <fullName evidence="2">Uncharacterized protein</fullName>
    </submittedName>
</protein>
<proteinExistence type="predicted"/>